<evidence type="ECO:0000313" key="2">
    <source>
        <dbReference type="Proteomes" id="UP001597076"/>
    </source>
</evidence>
<evidence type="ECO:0000313" key="1">
    <source>
        <dbReference type="EMBL" id="MFD1562269.1"/>
    </source>
</evidence>
<protein>
    <submittedName>
        <fullName evidence="1">Uncharacterized protein</fullName>
    </submittedName>
</protein>
<proteinExistence type="predicted"/>
<organism evidence="1 2">
    <name type="scientific">Haloarchaeobius amylolyticus</name>
    <dbReference type="NCBI Taxonomy" id="1198296"/>
    <lineage>
        <taxon>Archaea</taxon>
        <taxon>Methanobacteriati</taxon>
        <taxon>Methanobacteriota</taxon>
        <taxon>Stenosarchaea group</taxon>
        <taxon>Halobacteria</taxon>
        <taxon>Halobacteriales</taxon>
        <taxon>Halorubellaceae</taxon>
        <taxon>Haloarchaeobius</taxon>
    </lineage>
</organism>
<dbReference type="AlphaFoldDB" id="A0ABD6BC46"/>
<reference evidence="1 2" key="1">
    <citation type="journal article" date="2019" name="Int. J. Syst. Evol. Microbiol.">
        <title>The Global Catalogue of Microorganisms (GCM) 10K type strain sequencing project: providing services to taxonomists for standard genome sequencing and annotation.</title>
        <authorList>
            <consortium name="The Broad Institute Genomics Platform"/>
            <consortium name="The Broad Institute Genome Sequencing Center for Infectious Disease"/>
            <person name="Wu L."/>
            <person name="Ma J."/>
        </authorList>
    </citation>
    <scope>NUCLEOTIDE SEQUENCE [LARGE SCALE GENOMIC DNA]</scope>
    <source>
        <strain evidence="1 2">CGMCC 1.12230</strain>
    </source>
</reference>
<dbReference type="Proteomes" id="UP001597076">
    <property type="component" value="Unassembled WGS sequence"/>
</dbReference>
<dbReference type="RefSeq" id="WP_390283723.1">
    <property type="nucleotide sequence ID" value="NZ_JBHUDI010000001.1"/>
</dbReference>
<gene>
    <name evidence="1" type="ORF">ACFR99_01620</name>
</gene>
<name>A0ABD6BC46_9EURY</name>
<keyword evidence="2" id="KW-1185">Reference proteome</keyword>
<comment type="caution">
    <text evidence="1">The sequence shown here is derived from an EMBL/GenBank/DDBJ whole genome shotgun (WGS) entry which is preliminary data.</text>
</comment>
<dbReference type="EMBL" id="JBHUDI010000001">
    <property type="protein sequence ID" value="MFD1562269.1"/>
    <property type="molecule type" value="Genomic_DNA"/>
</dbReference>
<accession>A0ABD6BC46</accession>
<sequence>MPEFDAPEGWEYVSTVDLNELCNDVYGSDNPVTEKLNELGAPTGGAGVTCAGVAVAGGAASAFGGPVSVVGGASIFGGLCTGGVIGCTVEGVFSEQTSCNGVEFEVFVTYETEPQVIIVPVCDGDLFDDELVSDLENTADDAWNTATDIADDLADGIGSLAEEGWDIINI</sequence>